<evidence type="ECO:0000313" key="3">
    <source>
        <dbReference type="Proteomes" id="UP000253769"/>
    </source>
</evidence>
<accession>A0A369WQP2</accession>
<dbReference type="PANTHER" id="PTHR33608">
    <property type="entry name" value="BLL2464 PROTEIN"/>
    <property type="match status" value="1"/>
</dbReference>
<proteinExistence type="predicted"/>
<evidence type="ECO:0000313" key="2">
    <source>
        <dbReference type="EMBL" id="RDE24390.1"/>
    </source>
</evidence>
<dbReference type="RefSeq" id="WP_114693977.1">
    <property type="nucleotide sequence ID" value="NZ_QQOH01000001.1"/>
</dbReference>
<gene>
    <name evidence="2" type="ORF">DV711_02035</name>
</gene>
<feature type="domain" description="DUF58" evidence="1">
    <location>
        <begin position="56"/>
        <end position="272"/>
    </location>
</feature>
<dbReference type="OrthoDB" id="9812729at2"/>
<dbReference type="EMBL" id="QQOH01000001">
    <property type="protein sequence ID" value="RDE24390.1"/>
    <property type="molecule type" value="Genomic_DNA"/>
</dbReference>
<dbReference type="Proteomes" id="UP000253769">
    <property type="component" value="Unassembled WGS sequence"/>
</dbReference>
<dbReference type="AlphaFoldDB" id="A0A369WQP2"/>
<dbReference type="PANTHER" id="PTHR33608:SF12">
    <property type="entry name" value="DUF58 DOMAIN-CONTAINING PROTEIN"/>
    <property type="match status" value="1"/>
</dbReference>
<sequence length="310" mass="35107">MKPEDRAVDGVYSDLSQLLALRRSVSAATSAARVKQGRTEGMRLSRQRGRGLSFEELRHYRPGDDCRLLDWKATRRTGQPLVRVFTEERERPVWLLVDQRSGMFFGSQRRMKSVFAAELAALIGWEAHQQGDRVGSVIITNDAIRPWRPQRTQAQLLDWLKQLVACNHRLRAGAAPAPQRLPDALAEAKALIAHDARIYLLSDLDGWSDDCLALVGALRRHNEVAVLAIADPLEQQLPPGCWHFADHRGELSVDLGRSGVAQRYRENAEQRRQSIRTGLRRRQVDYIELDCQSDPAIQWRQVRVRSGGGV</sequence>
<name>A0A369WQP2_9GAMM</name>
<keyword evidence="3" id="KW-1185">Reference proteome</keyword>
<comment type="caution">
    <text evidence="2">The sequence shown here is derived from an EMBL/GenBank/DDBJ whole genome shotgun (WGS) entry which is preliminary data.</text>
</comment>
<protein>
    <submittedName>
        <fullName evidence="2">DUF58 domain-containing protein</fullName>
    </submittedName>
</protein>
<evidence type="ECO:0000259" key="1">
    <source>
        <dbReference type="Pfam" id="PF01882"/>
    </source>
</evidence>
<organism evidence="2 3">
    <name type="scientific">Motiliproteus coralliicola</name>
    <dbReference type="NCBI Taxonomy" id="2283196"/>
    <lineage>
        <taxon>Bacteria</taxon>
        <taxon>Pseudomonadati</taxon>
        <taxon>Pseudomonadota</taxon>
        <taxon>Gammaproteobacteria</taxon>
        <taxon>Oceanospirillales</taxon>
        <taxon>Oceanospirillaceae</taxon>
        <taxon>Motiliproteus</taxon>
    </lineage>
</organism>
<dbReference type="InterPro" id="IPR002881">
    <property type="entry name" value="DUF58"/>
</dbReference>
<reference evidence="2 3" key="1">
    <citation type="submission" date="2018-07" db="EMBL/GenBank/DDBJ databases">
        <title>Motiliproteus coralliicola sp. nov., a bacterium isolated from Coral.</title>
        <authorList>
            <person name="Wang G."/>
        </authorList>
    </citation>
    <scope>NUCLEOTIDE SEQUENCE [LARGE SCALE GENOMIC DNA]</scope>
    <source>
        <strain evidence="2 3">C34</strain>
    </source>
</reference>
<dbReference type="Pfam" id="PF01882">
    <property type="entry name" value="DUF58"/>
    <property type="match status" value="1"/>
</dbReference>